<dbReference type="CDD" id="cd02966">
    <property type="entry name" value="TlpA_like_family"/>
    <property type="match status" value="1"/>
</dbReference>
<comment type="subcellular location">
    <subcellularLocation>
        <location evidence="1">Cell envelope</location>
    </subcellularLocation>
</comment>
<dbReference type="PANTHER" id="PTHR42852:SF6">
    <property type="entry name" value="THIOL:DISULFIDE INTERCHANGE PROTEIN DSBE"/>
    <property type="match status" value="1"/>
</dbReference>
<gene>
    <name evidence="7" type="ORF">QQ020_10245</name>
</gene>
<dbReference type="SUPFAM" id="SSF52833">
    <property type="entry name" value="Thioredoxin-like"/>
    <property type="match status" value="1"/>
</dbReference>
<dbReference type="InterPro" id="IPR050553">
    <property type="entry name" value="Thioredoxin_ResA/DsbE_sf"/>
</dbReference>
<keyword evidence="4" id="KW-0676">Redox-active center</keyword>
<dbReference type="PANTHER" id="PTHR42852">
    <property type="entry name" value="THIOL:DISULFIDE INTERCHANGE PROTEIN DSBE"/>
    <property type="match status" value="1"/>
</dbReference>
<dbReference type="PROSITE" id="PS00194">
    <property type="entry name" value="THIOREDOXIN_1"/>
    <property type="match status" value="1"/>
</dbReference>
<sequence length="254" mass="29438">MKNTLMALVMLMFHLQIWAQSVDHYFDSLRGVYHGSVLFEKFQQYKKSPGLLAGLKNEVALLPNDTVRQIAGIAIFRNLYGYKWVEDKKLVKWINAIAKKALHPDIKTLAEDTRTYLVDGIVGQRLIPITLPNYLGDSISTGKFTAKYLVIDLWATWCGPCVQEMKRIPGLKKKYDNLEFYSISFDNDYRQMQKFVRKKGYDWPIVYAGKDHPLWEYFRVSALPNYFLVNPEGKILANTIHELDAMIAKYVKSK</sequence>
<dbReference type="InterPro" id="IPR013766">
    <property type="entry name" value="Thioredoxin_domain"/>
</dbReference>
<evidence type="ECO:0000259" key="6">
    <source>
        <dbReference type="PROSITE" id="PS51352"/>
    </source>
</evidence>
<accession>A0ABT8L3Z0</accession>
<evidence type="ECO:0000256" key="2">
    <source>
        <dbReference type="ARBA" id="ARBA00022748"/>
    </source>
</evidence>
<dbReference type="Pfam" id="PF00578">
    <property type="entry name" value="AhpC-TSA"/>
    <property type="match status" value="1"/>
</dbReference>
<keyword evidence="8" id="KW-1185">Reference proteome</keyword>
<dbReference type="Gene3D" id="3.40.30.10">
    <property type="entry name" value="Glutaredoxin"/>
    <property type="match status" value="1"/>
</dbReference>
<evidence type="ECO:0000256" key="3">
    <source>
        <dbReference type="ARBA" id="ARBA00023157"/>
    </source>
</evidence>
<name>A0ABT8L3Z0_9BACT</name>
<protein>
    <submittedName>
        <fullName evidence="7">TlpA disulfide reductase family protein</fullName>
    </submittedName>
</protein>
<proteinExistence type="predicted"/>
<feature type="signal peptide" evidence="5">
    <location>
        <begin position="1"/>
        <end position="19"/>
    </location>
</feature>
<organism evidence="7 8">
    <name type="scientific">Agaribacillus aureus</name>
    <dbReference type="NCBI Taxonomy" id="3051825"/>
    <lineage>
        <taxon>Bacteria</taxon>
        <taxon>Pseudomonadati</taxon>
        <taxon>Bacteroidota</taxon>
        <taxon>Cytophagia</taxon>
        <taxon>Cytophagales</taxon>
        <taxon>Splendidivirgaceae</taxon>
        <taxon>Agaribacillus</taxon>
    </lineage>
</organism>
<reference evidence="7" key="1">
    <citation type="submission" date="2023-06" db="EMBL/GenBank/DDBJ databases">
        <title>Genomic of Agaribacillus aureum.</title>
        <authorList>
            <person name="Wang G."/>
        </authorList>
    </citation>
    <scope>NUCLEOTIDE SEQUENCE</scope>
    <source>
        <strain evidence="7">BMA12</strain>
    </source>
</reference>
<keyword evidence="5" id="KW-0732">Signal</keyword>
<keyword evidence="3" id="KW-1015">Disulfide bond</keyword>
<evidence type="ECO:0000256" key="4">
    <source>
        <dbReference type="ARBA" id="ARBA00023284"/>
    </source>
</evidence>
<dbReference type="PROSITE" id="PS51352">
    <property type="entry name" value="THIOREDOXIN_2"/>
    <property type="match status" value="1"/>
</dbReference>
<dbReference type="RefSeq" id="WP_346757746.1">
    <property type="nucleotide sequence ID" value="NZ_JAUJEB010000001.1"/>
</dbReference>
<evidence type="ECO:0000313" key="8">
    <source>
        <dbReference type="Proteomes" id="UP001172083"/>
    </source>
</evidence>
<keyword evidence="2" id="KW-0201">Cytochrome c-type biogenesis</keyword>
<evidence type="ECO:0000256" key="5">
    <source>
        <dbReference type="SAM" id="SignalP"/>
    </source>
</evidence>
<evidence type="ECO:0000313" key="7">
    <source>
        <dbReference type="EMBL" id="MDN5212429.1"/>
    </source>
</evidence>
<dbReference type="InterPro" id="IPR036249">
    <property type="entry name" value="Thioredoxin-like_sf"/>
</dbReference>
<dbReference type="Proteomes" id="UP001172083">
    <property type="component" value="Unassembled WGS sequence"/>
</dbReference>
<dbReference type="InterPro" id="IPR017937">
    <property type="entry name" value="Thioredoxin_CS"/>
</dbReference>
<feature type="domain" description="Thioredoxin" evidence="6">
    <location>
        <begin position="120"/>
        <end position="254"/>
    </location>
</feature>
<dbReference type="InterPro" id="IPR000866">
    <property type="entry name" value="AhpC/TSA"/>
</dbReference>
<dbReference type="EMBL" id="JAUJEB010000001">
    <property type="protein sequence ID" value="MDN5212429.1"/>
    <property type="molecule type" value="Genomic_DNA"/>
</dbReference>
<feature type="chain" id="PRO_5045133800" evidence="5">
    <location>
        <begin position="20"/>
        <end position="254"/>
    </location>
</feature>
<evidence type="ECO:0000256" key="1">
    <source>
        <dbReference type="ARBA" id="ARBA00004196"/>
    </source>
</evidence>
<comment type="caution">
    <text evidence="7">The sequence shown here is derived from an EMBL/GenBank/DDBJ whole genome shotgun (WGS) entry which is preliminary data.</text>
</comment>